<evidence type="ECO:0008006" key="3">
    <source>
        <dbReference type="Google" id="ProtNLM"/>
    </source>
</evidence>
<dbReference type="Proteomes" id="UP000030988">
    <property type="component" value="Unassembled WGS sequence"/>
</dbReference>
<proteinExistence type="predicted"/>
<name>A0A0B2C1L5_9SPHN</name>
<gene>
    <name evidence="1" type="ORF">PK98_04520</name>
</gene>
<sequence>MRRLAVLLPLALIAACSDPDPQAAAVDAEREIALVEQANKAPPPARQVVPEAIGAPEMERHQLTGEGCNYAPGTSLGARVLAGPQDAWMKIDGEMMRFAADSGATQLAAGSWDRYLSAGYELLLALAEDPSDHHYDGTITLRDPHGRIVYRGTGYAQCNPV</sequence>
<dbReference type="AlphaFoldDB" id="A0A0B2C1L5"/>
<dbReference type="PROSITE" id="PS51257">
    <property type="entry name" value="PROKAR_LIPOPROTEIN"/>
    <property type="match status" value="1"/>
</dbReference>
<dbReference type="EMBL" id="JTDN01000001">
    <property type="protein sequence ID" value="KHL25866.1"/>
    <property type="molecule type" value="Genomic_DNA"/>
</dbReference>
<organism evidence="1 2">
    <name type="scientific">Croceibacterium mercuriale</name>
    <dbReference type="NCBI Taxonomy" id="1572751"/>
    <lineage>
        <taxon>Bacteria</taxon>
        <taxon>Pseudomonadati</taxon>
        <taxon>Pseudomonadota</taxon>
        <taxon>Alphaproteobacteria</taxon>
        <taxon>Sphingomonadales</taxon>
        <taxon>Erythrobacteraceae</taxon>
        <taxon>Croceibacterium</taxon>
    </lineage>
</organism>
<evidence type="ECO:0000313" key="2">
    <source>
        <dbReference type="Proteomes" id="UP000030988"/>
    </source>
</evidence>
<dbReference type="STRING" id="1572751.PK98_04520"/>
<reference evidence="1 2" key="1">
    <citation type="submission" date="2014-11" db="EMBL/GenBank/DDBJ databases">
        <title>Draft genome sequence of Kirrobacter mercurialis.</title>
        <authorList>
            <person name="Coil D.A."/>
            <person name="Eisen J.A."/>
        </authorList>
    </citation>
    <scope>NUCLEOTIDE SEQUENCE [LARGE SCALE GENOMIC DNA]</scope>
    <source>
        <strain evidence="1 2">Coronado</strain>
    </source>
</reference>
<keyword evidence="2" id="KW-1185">Reference proteome</keyword>
<protein>
    <recommendedName>
        <fullName evidence="3">Lipoprotein</fullName>
    </recommendedName>
</protein>
<comment type="caution">
    <text evidence="1">The sequence shown here is derived from an EMBL/GenBank/DDBJ whole genome shotgun (WGS) entry which is preliminary data.</text>
</comment>
<accession>A0A0B2C1L5</accession>
<evidence type="ECO:0000313" key="1">
    <source>
        <dbReference type="EMBL" id="KHL25866.1"/>
    </source>
</evidence>